<dbReference type="SUPFAM" id="SSF46689">
    <property type="entry name" value="Homeodomain-like"/>
    <property type="match status" value="1"/>
</dbReference>
<feature type="DNA-binding region" description="H-T-H motif" evidence="4">
    <location>
        <begin position="32"/>
        <end position="51"/>
    </location>
</feature>
<dbReference type="InterPro" id="IPR001647">
    <property type="entry name" value="HTH_TetR"/>
</dbReference>
<protein>
    <submittedName>
        <fullName evidence="6">Transcriptional regulator, TetR family</fullName>
    </submittedName>
</protein>
<keyword evidence="1" id="KW-0805">Transcription regulation</keyword>
<reference evidence="6 7" key="1">
    <citation type="submission" date="2016-11" db="EMBL/GenBank/DDBJ databases">
        <authorList>
            <person name="Jaros S."/>
            <person name="Januszkiewicz K."/>
            <person name="Wedrychowicz H."/>
        </authorList>
    </citation>
    <scope>NUCLEOTIDE SEQUENCE [LARGE SCALE GENOMIC DNA]</scope>
    <source>
        <strain evidence="6 7">GAS242</strain>
    </source>
</reference>
<feature type="domain" description="HTH tetR-type" evidence="5">
    <location>
        <begin position="9"/>
        <end position="69"/>
    </location>
</feature>
<evidence type="ECO:0000313" key="7">
    <source>
        <dbReference type="Proteomes" id="UP000190675"/>
    </source>
</evidence>
<evidence type="ECO:0000256" key="1">
    <source>
        <dbReference type="ARBA" id="ARBA00023015"/>
    </source>
</evidence>
<dbReference type="RefSeq" id="WP_079567020.1">
    <property type="nucleotide sequence ID" value="NZ_LT670818.1"/>
</dbReference>
<evidence type="ECO:0000256" key="3">
    <source>
        <dbReference type="ARBA" id="ARBA00023163"/>
    </source>
</evidence>
<dbReference type="PANTHER" id="PTHR47506">
    <property type="entry name" value="TRANSCRIPTIONAL REGULATORY PROTEIN"/>
    <property type="match status" value="1"/>
</dbReference>
<dbReference type="EMBL" id="LT670818">
    <property type="protein sequence ID" value="SHG64714.1"/>
    <property type="molecule type" value="Genomic_DNA"/>
</dbReference>
<dbReference type="OrthoDB" id="9798857at2"/>
<evidence type="ECO:0000256" key="4">
    <source>
        <dbReference type="PROSITE-ProRule" id="PRU00335"/>
    </source>
</evidence>
<dbReference type="PANTHER" id="PTHR47506:SF7">
    <property type="entry name" value="TRANSCRIPTIONAL REGULATORY PROTEIN"/>
    <property type="match status" value="1"/>
</dbReference>
<dbReference type="SUPFAM" id="SSF48498">
    <property type="entry name" value="Tetracyclin repressor-like, C-terminal domain"/>
    <property type="match status" value="1"/>
</dbReference>
<organism evidence="6 7">
    <name type="scientific">Bradyrhizobium erythrophlei</name>
    <dbReference type="NCBI Taxonomy" id="1437360"/>
    <lineage>
        <taxon>Bacteria</taxon>
        <taxon>Pseudomonadati</taxon>
        <taxon>Pseudomonadota</taxon>
        <taxon>Alphaproteobacteria</taxon>
        <taxon>Hyphomicrobiales</taxon>
        <taxon>Nitrobacteraceae</taxon>
        <taxon>Bradyrhizobium</taxon>
    </lineage>
</organism>
<dbReference type="InterPro" id="IPR009057">
    <property type="entry name" value="Homeodomain-like_sf"/>
</dbReference>
<dbReference type="GO" id="GO:0003677">
    <property type="term" value="F:DNA binding"/>
    <property type="evidence" value="ECO:0007669"/>
    <property type="project" value="UniProtKB-UniRule"/>
</dbReference>
<gene>
    <name evidence="6" type="ORF">SAMN05444169_3481</name>
</gene>
<dbReference type="PRINTS" id="PR00455">
    <property type="entry name" value="HTHTETR"/>
</dbReference>
<keyword evidence="2 4" id="KW-0238">DNA-binding</keyword>
<dbReference type="Pfam" id="PF00440">
    <property type="entry name" value="TetR_N"/>
    <property type="match status" value="1"/>
</dbReference>
<proteinExistence type="predicted"/>
<dbReference type="Gene3D" id="1.10.10.60">
    <property type="entry name" value="Homeodomain-like"/>
    <property type="match status" value="1"/>
</dbReference>
<accession>A0A1M5LHT9</accession>
<name>A0A1M5LHT9_9BRAD</name>
<evidence type="ECO:0000259" key="5">
    <source>
        <dbReference type="PROSITE" id="PS50977"/>
    </source>
</evidence>
<sequence length="193" mass="20752">MRYEKGHKDLTRRRIIEVASKQFREQGVAAVGLAGIMSDAGLTNGAFYAHFDSKEDLVREVLSHAGFRNKLSRAAEKGTGLSGAIRDYLSPNHRDNPGQGCPTSALVAEIARHPKATRDAFTGKVGDVIALIAAGLEQGNDAERRRKAVAIYAVMVGALQLARAVNDKWLSQEILQSGADEAIALASQIGKKE</sequence>
<dbReference type="PROSITE" id="PS50977">
    <property type="entry name" value="HTH_TETR_2"/>
    <property type="match status" value="1"/>
</dbReference>
<dbReference type="Proteomes" id="UP000190675">
    <property type="component" value="Chromosome I"/>
</dbReference>
<dbReference type="AlphaFoldDB" id="A0A1M5LHT9"/>
<evidence type="ECO:0000256" key="2">
    <source>
        <dbReference type="ARBA" id="ARBA00023125"/>
    </source>
</evidence>
<dbReference type="Gene3D" id="1.10.357.10">
    <property type="entry name" value="Tetracycline Repressor, domain 2"/>
    <property type="match status" value="1"/>
</dbReference>
<keyword evidence="3" id="KW-0804">Transcription</keyword>
<dbReference type="InterPro" id="IPR036271">
    <property type="entry name" value="Tet_transcr_reg_TetR-rel_C_sf"/>
</dbReference>
<evidence type="ECO:0000313" key="6">
    <source>
        <dbReference type="EMBL" id="SHG64714.1"/>
    </source>
</evidence>